<dbReference type="EMBL" id="JADCKB010000021">
    <property type="protein sequence ID" value="MBE5040736.1"/>
    <property type="molecule type" value="Genomic_DNA"/>
</dbReference>
<accession>A0A9D5R8S8</accession>
<reference evidence="7" key="1">
    <citation type="submission" date="2020-10" db="EMBL/GenBank/DDBJ databases">
        <title>ChiBAC.</title>
        <authorList>
            <person name="Zenner C."/>
            <person name="Hitch T.C.A."/>
            <person name="Clavel T."/>
        </authorList>
    </citation>
    <scope>NUCLEOTIDE SEQUENCE</scope>
    <source>
        <strain evidence="7">DSM 107454</strain>
    </source>
</reference>
<evidence type="ECO:0000256" key="3">
    <source>
        <dbReference type="ARBA" id="ARBA00023002"/>
    </source>
</evidence>
<dbReference type="GO" id="GO:0051539">
    <property type="term" value="F:4 iron, 4 sulfur cluster binding"/>
    <property type="evidence" value="ECO:0007669"/>
    <property type="project" value="UniProtKB-KW"/>
</dbReference>
<evidence type="ECO:0000256" key="4">
    <source>
        <dbReference type="ARBA" id="ARBA00023004"/>
    </source>
</evidence>
<keyword evidence="5" id="KW-0411">Iron-sulfur</keyword>
<organism evidence="7 8">
    <name type="scientific">Ructibacterium gallinarum</name>
    <dbReference type="NCBI Taxonomy" id="2779355"/>
    <lineage>
        <taxon>Bacteria</taxon>
        <taxon>Bacillati</taxon>
        <taxon>Bacillota</taxon>
        <taxon>Clostridia</taxon>
        <taxon>Eubacteriales</taxon>
        <taxon>Oscillospiraceae</taxon>
        <taxon>Ructibacterium</taxon>
    </lineage>
</organism>
<dbReference type="RefSeq" id="WP_226393289.1">
    <property type="nucleotide sequence ID" value="NZ_JADCKB010000021.1"/>
</dbReference>
<protein>
    <submittedName>
        <fullName evidence="7">(Fe-S)-binding protein</fullName>
    </submittedName>
</protein>
<dbReference type="GO" id="GO:0005886">
    <property type="term" value="C:plasma membrane"/>
    <property type="evidence" value="ECO:0007669"/>
    <property type="project" value="TreeGrafter"/>
</dbReference>
<evidence type="ECO:0000313" key="7">
    <source>
        <dbReference type="EMBL" id="MBE5040736.1"/>
    </source>
</evidence>
<dbReference type="Pfam" id="PF13183">
    <property type="entry name" value="Fer4_8"/>
    <property type="match status" value="1"/>
</dbReference>
<evidence type="ECO:0000256" key="5">
    <source>
        <dbReference type="ARBA" id="ARBA00023014"/>
    </source>
</evidence>
<dbReference type="InterPro" id="IPR017896">
    <property type="entry name" value="4Fe4S_Fe-S-bd"/>
</dbReference>
<dbReference type="InterPro" id="IPR051460">
    <property type="entry name" value="HdrC_iron-sulfur_subunit"/>
</dbReference>
<feature type="domain" description="4Fe-4S ferredoxin-type" evidence="6">
    <location>
        <begin position="11"/>
        <end position="77"/>
    </location>
</feature>
<dbReference type="PANTHER" id="PTHR43255:SF1">
    <property type="entry name" value="IRON-SULFUR-BINDING OXIDOREDUCTASE FADF-RELATED"/>
    <property type="match status" value="1"/>
</dbReference>
<keyword evidence="2" id="KW-0479">Metal-binding</keyword>
<evidence type="ECO:0000256" key="1">
    <source>
        <dbReference type="ARBA" id="ARBA00022485"/>
    </source>
</evidence>
<dbReference type="GO" id="GO:0016491">
    <property type="term" value="F:oxidoreductase activity"/>
    <property type="evidence" value="ECO:0007669"/>
    <property type="project" value="UniProtKB-KW"/>
</dbReference>
<evidence type="ECO:0000313" key="8">
    <source>
        <dbReference type="Proteomes" id="UP000806542"/>
    </source>
</evidence>
<keyword evidence="4" id="KW-0408">Iron</keyword>
<dbReference type="Proteomes" id="UP000806542">
    <property type="component" value="Unassembled WGS sequence"/>
</dbReference>
<evidence type="ECO:0000259" key="6">
    <source>
        <dbReference type="Pfam" id="PF13183"/>
    </source>
</evidence>
<keyword evidence="3" id="KW-0560">Oxidoreductase</keyword>
<evidence type="ECO:0000256" key="2">
    <source>
        <dbReference type="ARBA" id="ARBA00022723"/>
    </source>
</evidence>
<dbReference type="AlphaFoldDB" id="A0A9D5R8S8"/>
<gene>
    <name evidence="7" type="ORF">INF28_09725</name>
</gene>
<name>A0A9D5R8S8_9FIRM</name>
<keyword evidence="1" id="KW-0004">4Fe-4S</keyword>
<dbReference type="SUPFAM" id="SSF46548">
    <property type="entry name" value="alpha-helical ferredoxin"/>
    <property type="match status" value="1"/>
</dbReference>
<keyword evidence="8" id="KW-1185">Reference proteome</keyword>
<dbReference type="PANTHER" id="PTHR43255">
    <property type="entry name" value="IRON-SULFUR-BINDING OXIDOREDUCTASE FADF-RELATED-RELATED"/>
    <property type="match status" value="1"/>
</dbReference>
<sequence>MQISQKSKQHIDSCRFCWMCHHICPIGNATGLERNTARARALGLSLVARGAVPYSKDMIDNVYECALCGGCVHECVTGWDPVMFTKEARLAAALEGKLPPYIQKMLIHLQETGNIYGEEPKADIPELPDSDTLFFLGQDARVKGDCKAAILLLQKAGVPFTILRDEPNSGYAMDFMVGAAAETKDMMKKCADVLKPFQRVICYDPADAKVMKREYKEWGIDLVPEVITFTGFLAELIHSGKLQVKKQNLTFTPQDSPLLARDLEEVQPMRDILSACGTVKEMLLYGENTMMAGNLIMNEYMPDVMKKVAANRWVNAKNAGAENVVTQSPAEYILLNAVKPENINLLSLEEAVLACL</sequence>
<proteinExistence type="predicted"/>
<comment type="caution">
    <text evidence="7">The sequence shown here is derived from an EMBL/GenBank/DDBJ whole genome shotgun (WGS) entry which is preliminary data.</text>
</comment>
<dbReference type="GO" id="GO:0046872">
    <property type="term" value="F:metal ion binding"/>
    <property type="evidence" value="ECO:0007669"/>
    <property type="project" value="UniProtKB-KW"/>
</dbReference>